<accession>A0A150WQB9</accession>
<dbReference type="InterPro" id="IPR012338">
    <property type="entry name" value="Beta-lactam/transpept-like"/>
</dbReference>
<evidence type="ECO:0000313" key="4">
    <source>
        <dbReference type="EMBL" id="KYG66489.1"/>
    </source>
</evidence>
<dbReference type="Proteomes" id="UP000075320">
    <property type="component" value="Unassembled WGS sequence"/>
</dbReference>
<dbReference type="GO" id="GO:0008800">
    <property type="term" value="F:beta-lactamase activity"/>
    <property type="evidence" value="ECO:0007669"/>
    <property type="project" value="InterPro"/>
</dbReference>
<organism evidence="4 5">
    <name type="scientific">Bdellovibrio bacteriovorus</name>
    <dbReference type="NCBI Taxonomy" id="959"/>
    <lineage>
        <taxon>Bacteria</taxon>
        <taxon>Pseudomonadati</taxon>
        <taxon>Bdellovibrionota</taxon>
        <taxon>Bdellovibrionia</taxon>
        <taxon>Bdellovibrionales</taxon>
        <taxon>Pseudobdellovibrionaceae</taxon>
        <taxon>Bdellovibrio</taxon>
    </lineage>
</organism>
<evidence type="ECO:0000259" key="3">
    <source>
        <dbReference type="Pfam" id="PF13354"/>
    </source>
</evidence>
<reference evidence="4 5" key="1">
    <citation type="submission" date="2016-03" db="EMBL/GenBank/DDBJ databases">
        <authorList>
            <person name="Ploux O."/>
        </authorList>
    </citation>
    <scope>NUCLEOTIDE SEQUENCE [LARGE SCALE GENOMIC DNA]</scope>
    <source>
        <strain evidence="4 5">R0</strain>
    </source>
</reference>
<proteinExistence type="predicted"/>
<gene>
    <name evidence="4" type="ORF">AZI86_05430</name>
</gene>
<dbReference type="AlphaFoldDB" id="A0A150WQB9"/>
<evidence type="ECO:0000256" key="1">
    <source>
        <dbReference type="SAM" id="MobiDB-lite"/>
    </source>
</evidence>
<dbReference type="GO" id="GO:0030655">
    <property type="term" value="P:beta-lactam antibiotic catabolic process"/>
    <property type="evidence" value="ECO:0007669"/>
    <property type="project" value="InterPro"/>
</dbReference>
<dbReference type="EMBL" id="LUKE01000001">
    <property type="protein sequence ID" value="KYG66489.1"/>
    <property type="molecule type" value="Genomic_DNA"/>
</dbReference>
<dbReference type="Pfam" id="PF13354">
    <property type="entry name" value="Beta-lactamase2"/>
    <property type="match status" value="1"/>
</dbReference>
<protein>
    <recommendedName>
        <fullName evidence="3">Beta-lactamase class A catalytic domain-containing protein</fullName>
    </recommendedName>
</protein>
<dbReference type="Gene3D" id="3.40.710.10">
    <property type="entry name" value="DD-peptidase/beta-lactamase superfamily"/>
    <property type="match status" value="1"/>
</dbReference>
<feature type="chain" id="PRO_5007573148" description="Beta-lactamase class A catalytic domain-containing protein" evidence="2">
    <location>
        <begin position="22"/>
        <end position="354"/>
    </location>
</feature>
<sequence>MARATRLLSLFVFTLSVSVIGCGKNFEVPTDELTQIENGNDNTDQGTNNPTPTDPDAEDPVGLNPVDYSNPVLDSQFSKLPNGKDLSSISVNGTKLTLTRGSGNTFTAALKADYQALKTATQTDPKHKVQWTLMDLSSHQVIAKSLSSHKKLFGASSSKIYVGSALVDKQNGSISSSQLQLMADMLVVSSNTAWTNLQSQIGGGDSNKGREYIHNFTQRMGYKLTRGYQGYWGSTHGNELVPDEAVETLYDLYRNAFPGASIVWKLMHTCRTGSSRGLKYIPSSIYVGGKTGTYDGPTENPETGASYNVAIRNHLMVFYAGRRQYGLAILSNSGSDQSAALLAGGLIREYAGVK</sequence>
<evidence type="ECO:0000313" key="5">
    <source>
        <dbReference type="Proteomes" id="UP000075320"/>
    </source>
</evidence>
<name>A0A150WQB9_BDEBC</name>
<dbReference type="InterPro" id="IPR045155">
    <property type="entry name" value="Beta-lactam_cat"/>
</dbReference>
<dbReference type="SUPFAM" id="SSF56601">
    <property type="entry name" value="beta-lactamase/transpeptidase-like"/>
    <property type="match status" value="1"/>
</dbReference>
<feature type="signal peptide" evidence="2">
    <location>
        <begin position="1"/>
        <end position="21"/>
    </location>
</feature>
<evidence type="ECO:0000256" key="2">
    <source>
        <dbReference type="SAM" id="SignalP"/>
    </source>
</evidence>
<feature type="domain" description="Beta-lactamase class A catalytic" evidence="3">
    <location>
        <begin position="161"/>
        <end position="297"/>
    </location>
</feature>
<dbReference type="PROSITE" id="PS51257">
    <property type="entry name" value="PROKAR_LIPOPROTEIN"/>
    <property type="match status" value="1"/>
</dbReference>
<feature type="compositionally biased region" description="Low complexity" evidence="1">
    <location>
        <begin position="37"/>
        <end position="51"/>
    </location>
</feature>
<dbReference type="OrthoDB" id="9772863at2"/>
<keyword evidence="2" id="KW-0732">Signal</keyword>
<dbReference type="RefSeq" id="WP_061834053.1">
    <property type="nucleotide sequence ID" value="NZ_LUKE01000001.1"/>
</dbReference>
<comment type="caution">
    <text evidence="4">The sequence shown here is derived from an EMBL/GenBank/DDBJ whole genome shotgun (WGS) entry which is preliminary data.</text>
</comment>
<keyword evidence="5" id="KW-1185">Reference proteome</keyword>
<feature type="region of interest" description="Disordered" evidence="1">
    <location>
        <begin position="35"/>
        <end position="62"/>
    </location>
</feature>